<sequence>MQSVANRGCTVIAPHFTMLASAIPTKEELDTRIRRFEIAADGCARADQPIIGIGHSIGALTLLVLAGGQARTLSGDRVVVGSKWKFARLALFAPPADFFRYPGALDDVDVQTLLRVGGKDTMTPPAHAEFLKEKLAQKAPVELGLDENAGHFTYMDELPPHVSDPQRDRSAFLSALADAVGRFVTASR</sequence>
<organism evidence="1 2">
    <name type="scientific">Xanthomonas theicola</name>
    <dbReference type="NCBI Taxonomy" id="56464"/>
    <lineage>
        <taxon>Bacteria</taxon>
        <taxon>Pseudomonadati</taxon>
        <taxon>Pseudomonadota</taxon>
        <taxon>Gammaproteobacteria</taxon>
        <taxon>Lysobacterales</taxon>
        <taxon>Lysobacteraceae</taxon>
        <taxon>Xanthomonas</taxon>
    </lineage>
</organism>
<dbReference type="SUPFAM" id="SSF53474">
    <property type="entry name" value="alpha/beta-Hydrolases"/>
    <property type="match status" value="1"/>
</dbReference>
<evidence type="ECO:0000313" key="1">
    <source>
        <dbReference type="EMBL" id="PPT90658.1"/>
    </source>
</evidence>
<evidence type="ECO:0008006" key="3">
    <source>
        <dbReference type="Google" id="ProtNLM"/>
    </source>
</evidence>
<dbReference type="AlphaFoldDB" id="A0A2S6ZEF8"/>
<gene>
    <name evidence="1" type="ORF">XthCFBP4691_11480</name>
</gene>
<protein>
    <recommendedName>
        <fullName evidence="3">Alpha/beta hydrolase</fullName>
    </recommendedName>
</protein>
<dbReference type="EMBL" id="MIGX01000050">
    <property type="protein sequence ID" value="PPT90658.1"/>
    <property type="molecule type" value="Genomic_DNA"/>
</dbReference>
<name>A0A2S6ZEF8_9XANT</name>
<dbReference type="Gene3D" id="3.40.50.1820">
    <property type="entry name" value="alpha/beta hydrolase"/>
    <property type="match status" value="1"/>
</dbReference>
<accession>A0A2S6ZEF8</accession>
<dbReference type="InterPro" id="IPR029058">
    <property type="entry name" value="AB_hydrolase_fold"/>
</dbReference>
<proteinExistence type="predicted"/>
<reference evidence="1 2" key="1">
    <citation type="submission" date="2016-08" db="EMBL/GenBank/DDBJ databases">
        <title>Evolution of the type three secretion system and type three effector repertoires in Xanthomonas.</title>
        <authorList>
            <person name="Merda D."/>
            <person name="Briand M."/>
            <person name="Bosis E."/>
            <person name="Rousseau C."/>
            <person name="Portier P."/>
            <person name="Jacques M.-A."/>
            <person name="Fischer-Le Saux M."/>
        </authorList>
    </citation>
    <scope>NUCLEOTIDE SEQUENCE [LARGE SCALE GENOMIC DNA]</scope>
    <source>
        <strain evidence="1 2">CFBP 4691</strain>
    </source>
</reference>
<keyword evidence="2" id="KW-1185">Reference proteome</keyword>
<comment type="caution">
    <text evidence="1">The sequence shown here is derived from an EMBL/GenBank/DDBJ whole genome shotgun (WGS) entry which is preliminary data.</text>
</comment>
<evidence type="ECO:0000313" key="2">
    <source>
        <dbReference type="Proteomes" id="UP000239898"/>
    </source>
</evidence>
<dbReference type="Proteomes" id="UP000239898">
    <property type="component" value="Unassembled WGS sequence"/>
</dbReference>